<evidence type="ECO:0000259" key="1">
    <source>
        <dbReference type="Pfam" id="PF07238"/>
    </source>
</evidence>
<dbReference type="OrthoDB" id="8906365at2"/>
<evidence type="ECO:0000313" key="2">
    <source>
        <dbReference type="EMBL" id="SFP48839.1"/>
    </source>
</evidence>
<sequence length="145" mass="16763">MRHFLRHPSDMPVELVLRKQTFIPKQRLNNISLGGVACNCRCGFRRGTAIELRIPLFGEQARYPGVVAWCRKQPEDYLVGIAFIDEDTLFRARMVEQVCQIEHYRQQRELELGEHLAIESIAEEWIAQHAAEFSNASLQSPFHSV</sequence>
<dbReference type="Gene3D" id="2.40.10.220">
    <property type="entry name" value="predicted glycosyltransferase like domains"/>
    <property type="match status" value="1"/>
</dbReference>
<keyword evidence="3" id="KW-1185">Reference proteome</keyword>
<gene>
    <name evidence="2" type="ORF">SAMN05216190_11181</name>
</gene>
<feature type="domain" description="PilZ" evidence="1">
    <location>
        <begin position="2"/>
        <end position="88"/>
    </location>
</feature>
<organism evidence="2 3">
    <name type="scientific">Pseudomonas borbori</name>
    <dbReference type="NCBI Taxonomy" id="289003"/>
    <lineage>
        <taxon>Bacteria</taxon>
        <taxon>Pseudomonadati</taxon>
        <taxon>Pseudomonadota</taxon>
        <taxon>Gammaproteobacteria</taxon>
        <taxon>Pseudomonadales</taxon>
        <taxon>Pseudomonadaceae</taxon>
        <taxon>Pseudomonas</taxon>
    </lineage>
</organism>
<accession>A0A1I5QRE4</accession>
<dbReference type="Pfam" id="PF07238">
    <property type="entry name" value="PilZ"/>
    <property type="match status" value="1"/>
</dbReference>
<dbReference type="STRING" id="289003.SAMN05216190_11181"/>
<reference evidence="3" key="1">
    <citation type="submission" date="2016-10" db="EMBL/GenBank/DDBJ databases">
        <authorList>
            <person name="Varghese N."/>
            <person name="Submissions S."/>
        </authorList>
    </citation>
    <scope>NUCLEOTIDE SEQUENCE [LARGE SCALE GENOMIC DNA]</scope>
    <source>
        <strain evidence="3">DSM 17834</strain>
    </source>
</reference>
<dbReference type="EMBL" id="FOWX01000011">
    <property type="protein sequence ID" value="SFP48839.1"/>
    <property type="molecule type" value="Genomic_DNA"/>
</dbReference>
<dbReference type="GO" id="GO:0035438">
    <property type="term" value="F:cyclic-di-GMP binding"/>
    <property type="evidence" value="ECO:0007669"/>
    <property type="project" value="InterPro"/>
</dbReference>
<proteinExistence type="predicted"/>
<dbReference type="RefSeq" id="WP_090500607.1">
    <property type="nucleotide sequence ID" value="NZ_FOWX01000011.1"/>
</dbReference>
<protein>
    <submittedName>
        <fullName evidence="2">PilZ domain-containing protein</fullName>
    </submittedName>
</protein>
<name>A0A1I5QRE4_9PSED</name>
<dbReference type="SUPFAM" id="SSF141371">
    <property type="entry name" value="PilZ domain-like"/>
    <property type="match status" value="1"/>
</dbReference>
<evidence type="ECO:0000313" key="3">
    <source>
        <dbReference type="Proteomes" id="UP000198784"/>
    </source>
</evidence>
<dbReference type="InterPro" id="IPR009875">
    <property type="entry name" value="PilZ_domain"/>
</dbReference>
<dbReference type="AlphaFoldDB" id="A0A1I5QRE4"/>
<dbReference type="Proteomes" id="UP000198784">
    <property type="component" value="Unassembled WGS sequence"/>
</dbReference>